<reference evidence="3" key="1">
    <citation type="journal article" date="2021" name="PeerJ">
        <title>Extensive microbial diversity within the chicken gut microbiome revealed by metagenomics and culture.</title>
        <authorList>
            <person name="Gilroy R."/>
            <person name="Ravi A."/>
            <person name="Getino M."/>
            <person name="Pursley I."/>
            <person name="Horton D.L."/>
            <person name="Alikhan N.F."/>
            <person name="Baker D."/>
            <person name="Gharbi K."/>
            <person name="Hall N."/>
            <person name="Watson M."/>
            <person name="Adriaenssens E.M."/>
            <person name="Foster-Nyarko E."/>
            <person name="Jarju S."/>
            <person name="Secka A."/>
            <person name="Antonio M."/>
            <person name="Oren A."/>
            <person name="Chaudhuri R.R."/>
            <person name="La Ragione R."/>
            <person name="Hildebrand F."/>
            <person name="Pallen M.J."/>
        </authorList>
    </citation>
    <scope>NUCLEOTIDE SEQUENCE</scope>
    <source>
        <strain evidence="3">ChiBcolR8-3208</strain>
    </source>
</reference>
<dbReference type="InterPro" id="IPR012341">
    <property type="entry name" value="6hp_glycosidase-like_sf"/>
</dbReference>
<reference evidence="3" key="2">
    <citation type="submission" date="2021-04" db="EMBL/GenBank/DDBJ databases">
        <authorList>
            <person name="Gilroy R."/>
        </authorList>
    </citation>
    <scope>NUCLEOTIDE SEQUENCE</scope>
    <source>
        <strain evidence="3">ChiBcolR8-3208</strain>
    </source>
</reference>
<gene>
    <name evidence="3" type="ORF">H9942_11400</name>
</gene>
<dbReference type="PANTHER" id="PTHR31084">
    <property type="entry name" value="ALPHA-L-FUCOSIDASE 2"/>
    <property type="match status" value="1"/>
</dbReference>
<keyword evidence="3" id="KW-0378">Hydrolase</keyword>
<protein>
    <submittedName>
        <fullName evidence="3">Glycoside hydrolase family 95 protein</fullName>
    </submittedName>
</protein>
<dbReference type="GO" id="GO:0005975">
    <property type="term" value="P:carbohydrate metabolic process"/>
    <property type="evidence" value="ECO:0007669"/>
    <property type="project" value="InterPro"/>
</dbReference>
<dbReference type="InterPro" id="IPR008928">
    <property type="entry name" value="6-hairpin_glycosidase_sf"/>
</dbReference>
<evidence type="ECO:0000313" key="4">
    <source>
        <dbReference type="Proteomes" id="UP000824214"/>
    </source>
</evidence>
<dbReference type="Pfam" id="PF14498">
    <property type="entry name" value="Glyco_hyd_65N_2"/>
    <property type="match status" value="1"/>
</dbReference>
<evidence type="ECO:0000259" key="2">
    <source>
        <dbReference type="Pfam" id="PF22124"/>
    </source>
</evidence>
<sequence length="815" mass="92909">MNHKVEHPVAHPVLWEPMGLEQRRKLLPPRNVCSLYPAKRVDDALTTGNGRQRIRVMGEPYEERLAFTHELLFEPKWAKTPEPPDFTGILPQLRKLLREGKFEEAGDLADKTRLADENFAPWREQQQASIYPVGSLHAHDAFRLEITQPQGKARQYLRWLDMLTGCVTVQWEDERGAFRREAVTSYEGDMQIVRLSCDASDGLQAEIALLPPKSFSGGKRATMERGRLEAPEKCEELLTVEGDTAVLEFAYCPEYGQKGYCSVLRVTHEGGTVAPTENGFQIQGARTVTLFAKTQKFESGFHFGLAGALLAQVKGFSLAFGQVLAGNRAYLGERMERSQIQLGTETDFALSAEELLQRTHTEHLLDPEMLSKLYDMGRFYQITDTGEIPPFWGQHNINTNLQVCAGNNTGLFDEMDVYFRYYETKFDDFRTNARKLYGARGLLASVHCDYDSGLYYHFSKTYPHYAWTGCLGWIYNELWGYYLVTGDLEFLRDRVVPGLKEIALFYEDYACDTDEDGRSIFYPSFSPEDPTPIWAGAEHTYPTRINSVMDIMICREVLDNLIEACTTLGIEEENLAHWQAQRDALPRYLLDEEGGLKEWAWPTIPENFNHRHVSHHYDLWPGHYITWEDQPELARAIQISNRKRAHQDDSAHGIIHRVLSAIRLKDVEEMEQSLGTLMAHGFVTRALSTRHFPYYAPFPDLQGAMPAILLEMCVFSAPGVVEFLPALPAALNQGTLQGVWLYTWIKLERLTWDGFGFTAELVPLKDQELTLRFRGKAGSLRINGEEHALREGTVQLPVRKGMPLYVKCAYGDEAY</sequence>
<dbReference type="Gene3D" id="1.50.10.10">
    <property type="match status" value="1"/>
</dbReference>
<evidence type="ECO:0000259" key="1">
    <source>
        <dbReference type="Pfam" id="PF14498"/>
    </source>
</evidence>
<accession>A0A9D2M0L0</accession>
<dbReference type="EMBL" id="DWXZ01000245">
    <property type="protein sequence ID" value="HJB38650.1"/>
    <property type="molecule type" value="Genomic_DNA"/>
</dbReference>
<dbReference type="InterPro" id="IPR054363">
    <property type="entry name" value="GH95_cat"/>
</dbReference>
<dbReference type="Pfam" id="PF22124">
    <property type="entry name" value="Glyco_hydro_95_cat"/>
    <property type="match status" value="1"/>
</dbReference>
<proteinExistence type="predicted"/>
<dbReference type="Gene3D" id="2.70.98.50">
    <property type="entry name" value="putative glycoside hydrolase family protein from bacillus halodurans"/>
    <property type="match status" value="1"/>
</dbReference>
<dbReference type="InterPro" id="IPR027414">
    <property type="entry name" value="GH95_N_dom"/>
</dbReference>
<dbReference type="PANTHER" id="PTHR31084:SF0">
    <property type="entry name" value="ALPHA-L-FUCOSIDASE 2"/>
    <property type="match status" value="1"/>
</dbReference>
<dbReference type="GO" id="GO:0004560">
    <property type="term" value="F:alpha-L-fucosidase activity"/>
    <property type="evidence" value="ECO:0007669"/>
    <property type="project" value="TreeGrafter"/>
</dbReference>
<feature type="domain" description="Glycosyl hydrolase family 95 N-terminal" evidence="1">
    <location>
        <begin position="37"/>
        <end position="293"/>
    </location>
</feature>
<name>A0A9D2M0L0_9FIRM</name>
<feature type="domain" description="Glycosyl hydrolase family 95 catalytic" evidence="2">
    <location>
        <begin position="333"/>
        <end position="684"/>
    </location>
</feature>
<dbReference type="AlphaFoldDB" id="A0A9D2M0L0"/>
<comment type="caution">
    <text evidence="3">The sequence shown here is derived from an EMBL/GenBank/DDBJ whole genome shotgun (WGS) entry which is preliminary data.</text>
</comment>
<dbReference type="SUPFAM" id="SSF48208">
    <property type="entry name" value="Six-hairpin glycosidases"/>
    <property type="match status" value="1"/>
</dbReference>
<dbReference type="Proteomes" id="UP000824214">
    <property type="component" value="Unassembled WGS sequence"/>
</dbReference>
<evidence type="ECO:0000313" key="3">
    <source>
        <dbReference type="EMBL" id="HJB38650.1"/>
    </source>
</evidence>
<organism evidence="3 4">
    <name type="scientific">Candidatus Acutalibacter ornithocaccae</name>
    <dbReference type="NCBI Taxonomy" id="2838416"/>
    <lineage>
        <taxon>Bacteria</taxon>
        <taxon>Bacillati</taxon>
        <taxon>Bacillota</taxon>
        <taxon>Clostridia</taxon>
        <taxon>Eubacteriales</taxon>
        <taxon>Acutalibacteraceae</taxon>
        <taxon>Acutalibacter</taxon>
    </lineage>
</organism>